<keyword evidence="1" id="KW-0812">Transmembrane</keyword>
<evidence type="ECO:0000313" key="3">
    <source>
        <dbReference type="Proteomes" id="UP000324233"/>
    </source>
</evidence>
<dbReference type="AlphaFoldDB" id="A0A5B9W5K2"/>
<keyword evidence="1" id="KW-0472">Membrane</keyword>
<reference evidence="2 3" key="1">
    <citation type="submission" date="2019-08" db="EMBL/GenBank/DDBJ databases">
        <title>Deep-cultivation of Planctomycetes and their phenomic and genomic characterization uncovers novel biology.</title>
        <authorList>
            <person name="Wiegand S."/>
            <person name="Jogler M."/>
            <person name="Boedeker C."/>
            <person name="Pinto D."/>
            <person name="Vollmers J."/>
            <person name="Rivas-Marin E."/>
            <person name="Kohn T."/>
            <person name="Peeters S.H."/>
            <person name="Heuer A."/>
            <person name="Rast P."/>
            <person name="Oberbeckmann S."/>
            <person name="Bunk B."/>
            <person name="Jeske O."/>
            <person name="Meyerdierks A."/>
            <person name="Storesund J.E."/>
            <person name="Kallscheuer N."/>
            <person name="Luecker S."/>
            <person name="Lage O.M."/>
            <person name="Pohl T."/>
            <person name="Merkel B.J."/>
            <person name="Hornburger P."/>
            <person name="Mueller R.-W."/>
            <person name="Bruemmer F."/>
            <person name="Labrenz M."/>
            <person name="Spormann A.M."/>
            <person name="Op den Camp H."/>
            <person name="Overmann J."/>
            <person name="Amann R."/>
            <person name="Jetten M.S.M."/>
            <person name="Mascher T."/>
            <person name="Medema M.H."/>
            <person name="Devos D.P."/>
            <person name="Kaster A.-K."/>
            <person name="Ovreas L."/>
            <person name="Rohde M."/>
            <person name="Galperin M.Y."/>
            <person name="Jogler C."/>
        </authorList>
    </citation>
    <scope>NUCLEOTIDE SEQUENCE [LARGE SCALE GENOMIC DNA]</scope>
    <source>
        <strain evidence="2 3">OJF2</strain>
    </source>
</reference>
<evidence type="ECO:0000256" key="1">
    <source>
        <dbReference type="SAM" id="Phobius"/>
    </source>
</evidence>
<dbReference type="KEGG" id="agv:OJF2_41500"/>
<feature type="transmembrane region" description="Helical" evidence="1">
    <location>
        <begin position="65"/>
        <end position="89"/>
    </location>
</feature>
<sequence length="172" mass="17620">MLRPDLAWIACPICNAGSPAGVSTCPRCRYQFQIHAARQAPEFEPSPPADVPPAERGITRLRGAIIGLLGTPVVVSALGAALGFVNGWAPCHSYPLSLASAGFGALVFAWFFALPAAILGGAVGAVFSHGLRGVSIGMSMLLIAALALALGLSVPFLIPAHVQEPIPASSDL</sequence>
<dbReference type="EMBL" id="CP042997">
    <property type="protein sequence ID" value="QEH35597.1"/>
    <property type="molecule type" value="Genomic_DNA"/>
</dbReference>
<feature type="transmembrane region" description="Helical" evidence="1">
    <location>
        <begin position="101"/>
        <end position="127"/>
    </location>
</feature>
<keyword evidence="3" id="KW-1185">Reference proteome</keyword>
<feature type="transmembrane region" description="Helical" evidence="1">
    <location>
        <begin position="139"/>
        <end position="162"/>
    </location>
</feature>
<gene>
    <name evidence="2" type="ORF">OJF2_41500</name>
</gene>
<protein>
    <submittedName>
        <fullName evidence="2">Uncharacterized protein</fullName>
    </submittedName>
</protein>
<name>A0A5B9W5K2_9BACT</name>
<evidence type="ECO:0000313" key="2">
    <source>
        <dbReference type="EMBL" id="QEH35597.1"/>
    </source>
</evidence>
<proteinExistence type="predicted"/>
<dbReference type="Proteomes" id="UP000324233">
    <property type="component" value="Chromosome"/>
</dbReference>
<organism evidence="2 3">
    <name type="scientific">Aquisphaera giovannonii</name>
    <dbReference type="NCBI Taxonomy" id="406548"/>
    <lineage>
        <taxon>Bacteria</taxon>
        <taxon>Pseudomonadati</taxon>
        <taxon>Planctomycetota</taxon>
        <taxon>Planctomycetia</taxon>
        <taxon>Isosphaerales</taxon>
        <taxon>Isosphaeraceae</taxon>
        <taxon>Aquisphaera</taxon>
    </lineage>
</organism>
<accession>A0A5B9W5K2</accession>
<keyword evidence="1" id="KW-1133">Transmembrane helix</keyword>